<feature type="transmembrane region" description="Helical" evidence="1">
    <location>
        <begin position="49"/>
        <end position="71"/>
    </location>
</feature>
<feature type="transmembrane region" description="Helical" evidence="1">
    <location>
        <begin position="20"/>
        <end position="37"/>
    </location>
</feature>
<organism evidence="2 3">
    <name type="scientific">Pristionchus entomophagus</name>
    <dbReference type="NCBI Taxonomy" id="358040"/>
    <lineage>
        <taxon>Eukaryota</taxon>
        <taxon>Metazoa</taxon>
        <taxon>Ecdysozoa</taxon>
        <taxon>Nematoda</taxon>
        <taxon>Chromadorea</taxon>
        <taxon>Rhabditida</taxon>
        <taxon>Rhabditina</taxon>
        <taxon>Diplogasteromorpha</taxon>
        <taxon>Diplogasteroidea</taxon>
        <taxon>Neodiplogasteridae</taxon>
        <taxon>Pristionchus</taxon>
    </lineage>
</organism>
<dbReference type="PROSITE" id="PS51257">
    <property type="entry name" value="PROKAR_LIPOPROTEIN"/>
    <property type="match status" value="1"/>
</dbReference>
<evidence type="ECO:0000313" key="3">
    <source>
        <dbReference type="Proteomes" id="UP001432027"/>
    </source>
</evidence>
<protein>
    <recommendedName>
        <fullName evidence="4">G protein-coupled receptor</fullName>
    </recommendedName>
</protein>
<evidence type="ECO:0000256" key="1">
    <source>
        <dbReference type="SAM" id="Phobius"/>
    </source>
</evidence>
<dbReference type="Pfam" id="PF10318">
    <property type="entry name" value="7TM_GPCR_Srh"/>
    <property type="match status" value="1"/>
</dbReference>
<dbReference type="PANTHER" id="PTHR22941:SF26">
    <property type="entry name" value="SERPENTINE RECEPTOR, CLASS H"/>
    <property type="match status" value="1"/>
</dbReference>
<feature type="transmembrane region" description="Helical" evidence="1">
    <location>
        <begin position="119"/>
        <end position="141"/>
    </location>
</feature>
<comment type="caution">
    <text evidence="2">The sequence shown here is derived from an EMBL/GenBank/DDBJ whole genome shotgun (WGS) entry which is preliminary data.</text>
</comment>
<dbReference type="PANTHER" id="PTHR22941">
    <property type="entry name" value="SERPENTINE RECEPTOR"/>
    <property type="match status" value="1"/>
</dbReference>
<dbReference type="InterPro" id="IPR053220">
    <property type="entry name" value="Nematode_rcpt-like_serp_H"/>
</dbReference>
<keyword evidence="3" id="KW-1185">Reference proteome</keyword>
<feature type="non-terminal residue" evidence="2">
    <location>
        <position position="146"/>
    </location>
</feature>
<reference evidence="2" key="1">
    <citation type="submission" date="2023-10" db="EMBL/GenBank/DDBJ databases">
        <title>Genome assembly of Pristionchus species.</title>
        <authorList>
            <person name="Yoshida K."/>
            <person name="Sommer R.J."/>
        </authorList>
    </citation>
    <scope>NUCLEOTIDE SEQUENCE</scope>
    <source>
        <strain evidence="2">RS0144</strain>
    </source>
</reference>
<sequence length="146" mass="16787">MRVFISIDEERRIVSSQHSLFVISTFFNIIALGCVIKQTPPHMAEFRKYLLLIQAYLFLMLIGLFPVPAVYCVGLLCQFGVPIHAQFAVMMFMLLNVTNAVAICIFFRHQALLLGNHPLKLKQFLLVIMTSGLVLFLHMFYELYSQ</sequence>
<evidence type="ECO:0000313" key="2">
    <source>
        <dbReference type="EMBL" id="GMS92454.1"/>
    </source>
</evidence>
<proteinExistence type="predicted"/>
<dbReference type="AlphaFoldDB" id="A0AAV5TFU6"/>
<evidence type="ECO:0008006" key="4">
    <source>
        <dbReference type="Google" id="ProtNLM"/>
    </source>
</evidence>
<dbReference type="InterPro" id="IPR019422">
    <property type="entry name" value="7TM_GPCR_serpentine_rcpt_Srh"/>
</dbReference>
<name>A0AAV5TFU6_9BILA</name>
<gene>
    <name evidence="2" type="ORF">PENTCL1PPCAC_14629</name>
</gene>
<dbReference type="EMBL" id="BTSX01000004">
    <property type="protein sequence ID" value="GMS92454.1"/>
    <property type="molecule type" value="Genomic_DNA"/>
</dbReference>
<keyword evidence="1" id="KW-0472">Membrane</keyword>
<keyword evidence="1" id="KW-1133">Transmembrane helix</keyword>
<keyword evidence="1" id="KW-0812">Transmembrane</keyword>
<dbReference type="Proteomes" id="UP001432027">
    <property type="component" value="Unassembled WGS sequence"/>
</dbReference>
<feature type="transmembrane region" description="Helical" evidence="1">
    <location>
        <begin position="83"/>
        <end position="107"/>
    </location>
</feature>
<accession>A0AAV5TFU6</accession>